<dbReference type="EMBL" id="JBFXLU010000329">
    <property type="protein sequence ID" value="KAL2829586.1"/>
    <property type="molecule type" value="Genomic_DNA"/>
</dbReference>
<keyword evidence="1" id="KW-0812">Transmembrane</keyword>
<organism evidence="2 3">
    <name type="scientific">Aspergillus pseudoustus</name>
    <dbReference type="NCBI Taxonomy" id="1810923"/>
    <lineage>
        <taxon>Eukaryota</taxon>
        <taxon>Fungi</taxon>
        <taxon>Dikarya</taxon>
        <taxon>Ascomycota</taxon>
        <taxon>Pezizomycotina</taxon>
        <taxon>Eurotiomycetes</taxon>
        <taxon>Eurotiomycetidae</taxon>
        <taxon>Eurotiales</taxon>
        <taxon>Aspergillaceae</taxon>
        <taxon>Aspergillus</taxon>
        <taxon>Aspergillus subgen. Nidulantes</taxon>
    </lineage>
</organism>
<proteinExistence type="predicted"/>
<protein>
    <submittedName>
        <fullName evidence="2">Uncharacterized protein</fullName>
    </submittedName>
</protein>
<keyword evidence="1" id="KW-1133">Transmembrane helix</keyword>
<feature type="transmembrane region" description="Helical" evidence="1">
    <location>
        <begin position="41"/>
        <end position="58"/>
    </location>
</feature>
<keyword evidence="3" id="KW-1185">Reference proteome</keyword>
<sequence length="59" mass="6917">MQIAFHLLSSVILILHYYLTGHLLGSDFLDESYLLSHLSDVLTLAFSWWRHVFFFSLVC</sequence>
<name>A0ABR4IPH7_9EURO</name>
<accession>A0ABR4IPH7</accession>
<comment type="caution">
    <text evidence="2">The sequence shown here is derived from an EMBL/GenBank/DDBJ whole genome shotgun (WGS) entry which is preliminary data.</text>
</comment>
<evidence type="ECO:0000256" key="1">
    <source>
        <dbReference type="SAM" id="Phobius"/>
    </source>
</evidence>
<evidence type="ECO:0000313" key="3">
    <source>
        <dbReference type="Proteomes" id="UP001610446"/>
    </source>
</evidence>
<dbReference type="Proteomes" id="UP001610446">
    <property type="component" value="Unassembled WGS sequence"/>
</dbReference>
<reference evidence="2 3" key="1">
    <citation type="submission" date="2024-07" db="EMBL/GenBank/DDBJ databases">
        <title>Section-level genome sequencing and comparative genomics of Aspergillus sections Usti and Cavernicolus.</title>
        <authorList>
            <consortium name="Lawrence Berkeley National Laboratory"/>
            <person name="Nybo J.L."/>
            <person name="Vesth T.C."/>
            <person name="Theobald S."/>
            <person name="Frisvad J.C."/>
            <person name="Larsen T.O."/>
            <person name="Kjaerboelling I."/>
            <person name="Rothschild-Mancinelli K."/>
            <person name="Lyhne E.K."/>
            <person name="Kogle M.E."/>
            <person name="Barry K."/>
            <person name="Clum A."/>
            <person name="Na H."/>
            <person name="Ledsgaard L."/>
            <person name="Lin J."/>
            <person name="Lipzen A."/>
            <person name="Kuo A."/>
            <person name="Riley R."/>
            <person name="Mondo S."/>
            <person name="Labutti K."/>
            <person name="Haridas S."/>
            <person name="Pangalinan J."/>
            <person name="Salamov A.A."/>
            <person name="Simmons B.A."/>
            <person name="Magnuson J.K."/>
            <person name="Chen J."/>
            <person name="Drula E."/>
            <person name="Henrissat B."/>
            <person name="Wiebenga A."/>
            <person name="Lubbers R.J."/>
            <person name="Gomes A.C."/>
            <person name="Makela M.R."/>
            <person name="Stajich J."/>
            <person name="Grigoriev I.V."/>
            <person name="Mortensen U.H."/>
            <person name="De Vries R.P."/>
            <person name="Baker S.E."/>
            <person name="Andersen M.R."/>
        </authorList>
    </citation>
    <scope>NUCLEOTIDE SEQUENCE [LARGE SCALE GENOMIC DNA]</scope>
    <source>
        <strain evidence="2 3">CBS 123904</strain>
    </source>
</reference>
<keyword evidence="1" id="KW-0472">Membrane</keyword>
<evidence type="ECO:0000313" key="2">
    <source>
        <dbReference type="EMBL" id="KAL2829586.1"/>
    </source>
</evidence>
<gene>
    <name evidence="2" type="ORF">BJY01DRAFT_227826</name>
</gene>